<keyword evidence="1" id="KW-0547">Nucleotide-binding</keyword>
<evidence type="ECO:0000259" key="3">
    <source>
        <dbReference type="SMART" id="SM00382"/>
    </source>
</evidence>
<evidence type="ECO:0000256" key="1">
    <source>
        <dbReference type="ARBA" id="ARBA00022741"/>
    </source>
</evidence>
<dbReference type="AlphaFoldDB" id="A0A3A6Q2K6"/>
<protein>
    <submittedName>
        <fullName evidence="4">ATPase</fullName>
    </submittedName>
</protein>
<dbReference type="PANTHER" id="PTHR43637">
    <property type="entry name" value="UPF0273 PROTEIN TM_0370"/>
    <property type="match status" value="1"/>
</dbReference>
<proteinExistence type="predicted"/>
<dbReference type="Gene3D" id="3.40.50.300">
    <property type="entry name" value="P-loop containing nucleotide triphosphate hydrolases"/>
    <property type="match status" value="1"/>
</dbReference>
<dbReference type="PANTHER" id="PTHR43637:SF3">
    <property type="entry name" value="FLAGELLA-RELATED PROTEIN H-RELATED"/>
    <property type="match status" value="1"/>
</dbReference>
<feature type="domain" description="AAA+ ATPase" evidence="3">
    <location>
        <begin position="29"/>
        <end position="205"/>
    </location>
</feature>
<dbReference type="InterPro" id="IPR014774">
    <property type="entry name" value="KaiC-like_dom"/>
</dbReference>
<dbReference type="SMART" id="SM00382">
    <property type="entry name" value="AAA"/>
    <property type="match status" value="1"/>
</dbReference>
<sequence length="252" mass="27717">MSTARRDILSIGLEGHDQLNAELGGGFPPGSIVLMEGDYGAGKSALSQRFSYGFTQENTTVTYLSTELTVSGFIDQMHSLSYDVTSELLEEQLLFLSADFDSGGALRGNDDKERKELLKRLMDAEAMWEPDVIIIDTFDAILRNDPKFESLVRNDEGRQAALEIISYFRDMISMGKLIIITVDPSTVDDDTIDPFRSIADVFIELEMAEVGSETRRSISVKRFAGMGEQVGDSIGFSVRSGTGIVIESRSVA</sequence>
<dbReference type="GO" id="GO:0005524">
    <property type="term" value="F:ATP binding"/>
    <property type="evidence" value="ECO:0007669"/>
    <property type="project" value="UniProtKB-KW"/>
</dbReference>
<dbReference type="Pfam" id="PF06745">
    <property type="entry name" value="ATPase"/>
    <property type="match status" value="1"/>
</dbReference>
<reference evidence="4 5" key="1">
    <citation type="submission" date="2018-06" db="EMBL/GenBank/DDBJ databases">
        <title>Halonotius sp. F13-13 a new haloarchaeeon isolated from a solar saltern from Isla Cristina, Huelva, Spain.</title>
        <authorList>
            <person name="Duran-Viseras A."/>
            <person name="Sanchez-Porro C."/>
            <person name="Ventosa A."/>
        </authorList>
    </citation>
    <scope>NUCLEOTIDE SEQUENCE [LARGE SCALE GENOMIC DNA]</scope>
    <source>
        <strain evidence="4 5">CECT 7525</strain>
    </source>
</reference>
<keyword evidence="5" id="KW-1185">Reference proteome</keyword>
<keyword evidence="2" id="KW-0067">ATP-binding</keyword>
<dbReference type="OrthoDB" id="63735at2157"/>
<comment type="caution">
    <text evidence="4">The sequence shown here is derived from an EMBL/GenBank/DDBJ whole genome shotgun (WGS) entry which is preliminary data.</text>
</comment>
<dbReference type="InterPro" id="IPR027417">
    <property type="entry name" value="P-loop_NTPase"/>
</dbReference>
<dbReference type="EMBL" id="QMDW01000002">
    <property type="protein sequence ID" value="RJX51426.1"/>
    <property type="molecule type" value="Genomic_DNA"/>
</dbReference>
<dbReference type="RefSeq" id="WP_120082877.1">
    <property type="nucleotide sequence ID" value="NZ_QMDW01000002.1"/>
</dbReference>
<dbReference type="InterPro" id="IPR003593">
    <property type="entry name" value="AAA+_ATPase"/>
</dbReference>
<evidence type="ECO:0000256" key="2">
    <source>
        <dbReference type="ARBA" id="ARBA00022840"/>
    </source>
</evidence>
<name>A0A3A6Q2K6_9EURY</name>
<evidence type="ECO:0000313" key="5">
    <source>
        <dbReference type="Proteomes" id="UP000281564"/>
    </source>
</evidence>
<dbReference type="Proteomes" id="UP000281564">
    <property type="component" value="Unassembled WGS sequence"/>
</dbReference>
<accession>A0A3A6Q2K6</accession>
<evidence type="ECO:0000313" key="4">
    <source>
        <dbReference type="EMBL" id="RJX51426.1"/>
    </source>
</evidence>
<dbReference type="SUPFAM" id="SSF52540">
    <property type="entry name" value="P-loop containing nucleoside triphosphate hydrolases"/>
    <property type="match status" value="1"/>
</dbReference>
<gene>
    <name evidence="4" type="ORF">DP106_01660</name>
</gene>
<organism evidence="4 5">
    <name type="scientific">Halonotius pteroides</name>
    <dbReference type="NCBI Taxonomy" id="268735"/>
    <lineage>
        <taxon>Archaea</taxon>
        <taxon>Methanobacteriati</taxon>
        <taxon>Methanobacteriota</taxon>
        <taxon>Stenosarchaea group</taxon>
        <taxon>Halobacteria</taxon>
        <taxon>Halobacteriales</taxon>
        <taxon>Haloferacaceae</taxon>
        <taxon>Halonotius</taxon>
    </lineage>
</organism>